<feature type="region of interest" description="Disordered" evidence="1">
    <location>
        <begin position="626"/>
        <end position="648"/>
    </location>
</feature>
<dbReference type="InterPro" id="IPR057600">
    <property type="entry name" value="TORTIFOLIA1/SINE1-2_N"/>
</dbReference>
<evidence type="ECO:0000313" key="3">
    <source>
        <dbReference type="EnsemblPlants" id="AET6Gv20770500.2"/>
    </source>
</evidence>
<dbReference type="STRING" id="200361.A0A453PLB3"/>
<dbReference type="PANTHER" id="PTHR31355:SF29">
    <property type="entry name" value="OS02G0739900 PROTEIN"/>
    <property type="match status" value="1"/>
</dbReference>
<reference evidence="4" key="1">
    <citation type="journal article" date="2014" name="Science">
        <title>Ancient hybridizations among the ancestral genomes of bread wheat.</title>
        <authorList>
            <consortium name="International Wheat Genome Sequencing Consortium,"/>
            <person name="Marcussen T."/>
            <person name="Sandve S.R."/>
            <person name="Heier L."/>
            <person name="Spannagl M."/>
            <person name="Pfeifer M."/>
            <person name="Jakobsen K.S."/>
            <person name="Wulff B.B."/>
            <person name="Steuernagel B."/>
            <person name="Mayer K.F."/>
            <person name="Olsen O.A."/>
        </authorList>
    </citation>
    <scope>NUCLEOTIDE SEQUENCE [LARGE SCALE GENOMIC DNA]</scope>
    <source>
        <strain evidence="4">cv. AL8/78</strain>
    </source>
</reference>
<keyword evidence="4" id="KW-1185">Reference proteome</keyword>
<evidence type="ECO:0000259" key="2">
    <source>
        <dbReference type="Pfam" id="PF24714"/>
    </source>
</evidence>
<evidence type="ECO:0000313" key="4">
    <source>
        <dbReference type="Proteomes" id="UP000015105"/>
    </source>
</evidence>
<dbReference type="PANTHER" id="PTHR31355">
    <property type="entry name" value="MICROTUBULE-ASSOCIATED PROTEIN TORTIFOLIA1"/>
    <property type="match status" value="1"/>
</dbReference>
<accession>A0A453PLB3</accession>
<feature type="compositionally biased region" description="Polar residues" evidence="1">
    <location>
        <begin position="368"/>
        <end position="385"/>
    </location>
</feature>
<reference evidence="4" key="2">
    <citation type="journal article" date="2017" name="Nat. Plants">
        <title>The Aegilops tauschii genome reveals multiple impacts of transposons.</title>
        <authorList>
            <person name="Zhao G."/>
            <person name="Zou C."/>
            <person name="Li K."/>
            <person name="Wang K."/>
            <person name="Li T."/>
            <person name="Gao L."/>
            <person name="Zhang X."/>
            <person name="Wang H."/>
            <person name="Yang Z."/>
            <person name="Liu X."/>
            <person name="Jiang W."/>
            <person name="Mao L."/>
            <person name="Kong X."/>
            <person name="Jiao Y."/>
            <person name="Jia J."/>
        </authorList>
    </citation>
    <scope>NUCLEOTIDE SEQUENCE [LARGE SCALE GENOMIC DNA]</scope>
    <source>
        <strain evidence="4">cv. AL8/78</strain>
    </source>
</reference>
<dbReference type="InterPro" id="IPR011989">
    <property type="entry name" value="ARM-like"/>
</dbReference>
<dbReference type="Gramene" id="AET6Gv20770500.2">
    <property type="protein sequence ID" value="AET6Gv20770500.2"/>
    <property type="gene ID" value="AET6Gv20770500"/>
</dbReference>
<dbReference type="AlphaFoldDB" id="A0A453PLB3"/>
<name>A0A453PLB3_AEGTS</name>
<feature type="compositionally biased region" description="Polar residues" evidence="1">
    <location>
        <begin position="397"/>
        <end position="414"/>
    </location>
</feature>
<reference evidence="3" key="3">
    <citation type="journal article" date="2017" name="Nature">
        <title>Genome sequence of the progenitor of the wheat D genome Aegilops tauschii.</title>
        <authorList>
            <person name="Luo M.C."/>
            <person name="Gu Y.Q."/>
            <person name="Puiu D."/>
            <person name="Wang H."/>
            <person name="Twardziok S.O."/>
            <person name="Deal K.R."/>
            <person name="Huo N."/>
            <person name="Zhu T."/>
            <person name="Wang L."/>
            <person name="Wang Y."/>
            <person name="McGuire P.E."/>
            <person name="Liu S."/>
            <person name="Long H."/>
            <person name="Ramasamy R.K."/>
            <person name="Rodriguez J.C."/>
            <person name="Van S.L."/>
            <person name="Yuan L."/>
            <person name="Wang Z."/>
            <person name="Xia Z."/>
            <person name="Xiao L."/>
            <person name="Anderson O.D."/>
            <person name="Ouyang S."/>
            <person name="Liang Y."/>
            <person name="Zimin A.V."/>
            <person name="Pertea G."/>
            <person name="Qi P."/>
            <person name="Bennetzen J.L."/>
            <person name="Dai X."/>
            <person name="Dawson M.W."/>
            <person name="Muller H.G."/>
            <person name="Kugler K."/>
            <person name="Rivarola-Duarte L."/>
            <person name="Spannagl M."/>
            <person name="Mayer K.F.X."/>
            <person name="Lu F.H."/>
            <person name="Bevan M.W."/>
            <person name="Leroy P."/>
            <person name="Li P."/>
            <person name="You F.M."/>
            <person name="Sun Q."/>
            <person name="Liu Z."/>
            <person name="Lyons E."/>
            <person name="Wicker T."/>
            <person name="Salzberg S.L."/>
            <person name="Devos K.M."/>
            <person name="Dvorak J."/>
        </authorList>
    </citation>
    <scope>NUCLEOTIDE SEQUENCE [LARGE SCALE GENOMIC DNA]</scope>
    <source>
        <strain evidence="3">cv. AL8/78</strain>
    </source>
</reference>
<organism evidence="3 4">
    <name type="scientific">Aegilops tauschii subsp. strangulata</name>
    <name type="common">Goatgrass</name>
    <dbReference type="NCBI Taxonomy" id="200361"/>
    <lineage>
        <taxon>Eukaryota</taxon>
        <taxon>Viridiplantae</taxon>
        <taxon>Streptophyta</taxon>
        <taxon>Embryophyta</taxon>
        <taxon>Tracheophyta</taxon>
        <taxon>Spermatophyta</taxon>
        <taxon>Magnoliopsida</taxon>
        <taxon>Liliopsida</taxon>
        <taxon>Poales</taxon>
        <taxon>Poaceae</taxon>
        <taxon>BOP clade</taxon>
        <taxon>Pooideae</taxon>
        <taxon>Triticodae</taxon>
        <taxon>Triticeae</taxon>
        <taxon>Triticinae</taxon>
        <taxon>Aegilops</taxon>
    </lineage>
</organism>
<proteinExistence type="predicted"/>
<dbReference type="Gene3D" id="1.25.10.10">
    <property type="entry name" value="Leucine-rich Repeat Variant"/>
    <property type="match status" value="1"/>
</dbReference>
<feature type="domain" description="TORTIFOLIA1/SINE1-2 N-terminal" evidence="2">
    <location>
        <begin position="90"/>
        <end position="358"/>
    </location>
</feature>
<evidence type="ECO:0000256" key="1">
    <source>
        <dbReference type="SAM" id="MobiDB-lite"/>
    </source>
</evidence>
<feature type="compositionally biased region" description="Polar residues" evidence="1">
    <location>
        <begin position="671"/>
        <end position="681"/>
    </location>
</feature>
<dbReference type="InterPro" id="IPR033337">
    <property type="entry name" value="TORTIFOLIA1/SINE1-2"/>
</dbReference>
<dbReference type="Pfam" id="PF24714">
    <property type="entry name" value="TOR1L1_N"/>
    <property type="match status" value="1"/>
</dbReference>
<dbReference type="SUPFAM" id="SSF48371">
    <property type="entry name" value="ARM repeat"/>
    <property type="match status" value="1"/>
</dbReference>
<dbReference type="InterPro" id="IPR016024">
    <property type="entry name" value="ARM-type_fold"/>
</dbReference>
<feature type="region of interest" description="Disordered" evidence="1">
    <location>
        <begin position="367"/>
        <end position="451"/>
    </location>
</feature>
<feature type="region of interest" description="Disordered" evidence="1">
    <location>
        <begin position="667"/>
        <end position="697"/>
    </location>
</feature>
<feature type="compositionally biased region" description="Polar residues" evidence="1">
    <location>
        <begin position="62"/>
        <end position="73"/>
    </location>
</feature>
<feature type="compositionally biased region" description="Polar residues" evidence="1">
    <location>
        <begin position="628"/>
        <end position="648"/>
    </location>
</feature>
<reference evidence="3" key="5">
    <citation type="journal article" date="2021" name="G3 (Bethesda)">
        <title>Aegilops tauschii genome assembly Aet v5.0 features greater sequence contiguity and improved annotation.</title>
        <authorList>
            <person name="Wang L."/>
            <person name="Zhu T."/>
            <person name="Rodriguez J.C."/>
            <person name="Deal K.R."/>
            <person name="Dubcovsky J."/>
            <person name="McGuire P.E."/>
            <person name="Lux T."/>
            <person name="Spannagl M."/>
            <person name="Mayer K.F.X."/>
            <person name="Baldrich P."/>
            <person name="Meyers B.C."/>
            <person name="Huo N."/>
            <person name="Gu Y.Q."/>
            <person name="Zhou H."/>
            <person name="Devos K.M."/>
            <person name="Bennetzen J.L."/>
            <person name="Unver T."/>
            <person name="Budak H."/>
            <person name="Gulick P.J."/>
            <person name="Galiba G."/>
            <person name="Kalapos B."/>
            <person name="Nelson D.R."/>
            <person name="Li P."/>
            <person name="You F.M."/>
            <person name="Luo M.C."/>
            <person name="Dvorak J."/>
        </authorList>
    </citation>
    <scope>NUCLEOTIDE SEQUENCE [LARGE SCALE GENOMIC DNA]</scope>
    <source>
        <strain evidence="3">cv. AL8/78</strain>
    </source>
</reference>
<dbReference type="Proteomes" id="UP000015105">
    <property type="component" value="Chromosome 6D"/>
</dbReference>
<protein>
    <recommendedName>
        <fullName evidence="2">TORTIFOLIA1/SINE1-2 N-terminal domain-containing protein</fullName>
    </recommendedName>
</protein>
<reference evidence="3" key="4">
    <citation type="submission" date="2019-03" db="UniProtKB">
        <authorList>
            <consortium name="EnsemblPlants"/>
        </authorList>
    </citation>
    <scope>IDENTIFICATION</scope>
</reference>
<feature type="region of interest" description="Disordered" evidence="1">
    <location>
        <begin position="57"/>
        <end position="89"/>
    </location>
</feature>
<dbReference type="EnsemblPlants" id="AET6Gv20770500.2">
    <property type="protein sequence ID" value="AET6Gv20770500.2"/>
    <property type="gene ID" value="AET6Gv20770500"/>
</dbReference>
<dbReference type="GO" id="GO:0005874">
    <property type="term" value="C:microtubule"/>
    <property type="evidence" value="ECO:0007669"/>
    <property type="project" value="InterPro"/>
</dbReference>
<dbReference type="FunFam" id="1.25.10.10:FF:000586">
    <property type="entry name" value="Microtubule-associated protein TORTIFOLIA1"/>
    <property type="match status" value="1"/>
</dbReference>
<dbReference type="GO" id="GO:0008017">
    <property type="term" value="F:microtubule binding"/>
    <property type="evidence" value="ECO:0007669"/>
    <property type="project" value="InterPro"/>
</dbReference>
<sequence length="697" mass="74808">IPDLPFLYHGGRAPHPPAARHLFGVAPQWLPCHSSVPPPPPSPPNHPRPARAINKARRHSLPGSSPSRSTARQLLSMGTAARPRGAPEPLKQRVNRCLLRLSDRDTEAMAAAELDAIARALAADELAAFVSAVSDARPTDKTPLRRHSLRLLALVAASHPREAVAPLVPRILAAALRRVRDQDSSVRGALVDAARAAAAASASAAAALGPLADALLHEQDQCAQLAAALATVAAVEASPLTADLASYLHKLQPRLLKLLRSNAFKAKPALIALIGASAAVAGDAEVTASIPCLREAIASDDWAARKAAAEALAAFALEYKDLLMTYKSSCLAYFEARRVDKVKIVRDSMSRMIEAWKEIPDIEEEELSSCTAPASLSQRRSSLAGSVSDGRYPAASLGSNSVQSATRKNRLPTSRSPPPDVSPGVTRKHSPSSIRNKRLSPPSDRKVGQAKNCDYKVDTAIAPDATPIKEVTEEKLLKGGNLRSRLETRRALFQGNEERATKLAGAKAGSRVVPYECGGNMEEISEVEGGSERAQSGLKDEGLSEIRSQLLQIEKQQTGLLDLLQKFMGKSENGMNSLETRVHGLEMALDEISRDLAVSSERMSSSEPRVNTCCILSPKFWRRHDGGRNSSRFSASSVPNSSEGSRTSYKWERQKFGVQGGFVTNPLAEPNISSVGRTAVTQEGRRKDLALQKSRVG</sequence>
<feature type="compositionally biased region" description="Basic residues" evidence="1">
    <location>
        <begin position="426"/>
        <end position="438"/>
    </location>
</feature>